<dbReference type="GO" id="GO:0015074">
    <property type="term" value="P:DNA integration"/>
    <property type="evidence" value="ECO:0007669"/>
    <property type="project" value="InterPro"/>
</dbReference>
<dbReference type="OrthoDB" id="9810995at2"/>
<evidence type="ECO:0000259" key="1">
    <source>
        <dbReference type="Pfam" id="PF00665"/>
    </source>
</evidence>
<gene>
    <name evidence="2" type="ORF">BOW52_09435</name>
</gene>
<evidence type="ECO:0000313" key="3">
    <source>
        <dbReference type="Proteomes" id="UP000190198"/>
    </source>
</evidence>
<dbReference type="InterPro" id="IPR036397">
    <property type="entry name" value="RNaseH_sf"/>
</dbReference>
<feature type="domain" description="Integrase catalytic" evidence="1">
    <location>
        <begin position="38"/>
        <end position="76"/>
    </location>
</feature>
<dbReference type="EMBL" id="MPRK01000226">
    <property type="protein sequence ID" value="OOZ38067.1"/>
    <property type="molecule type" value="Genomic_DNA"/>
</dbReference>
<dbReference type="SUPFAM" id="SSF53098">
    <property type="entry name" value="Ribonuclease H-like"/>
    <property type="match status" value="1"/>
</dbReference>
<organism evidence="2 3">
    <name type="scientific">Solemya elarraichensis gill symbiont</name>
    <dbReference type="NCBI Taxonomy" id="1918949"/>
    <lineage>
        <taxon>Bacteria</taxon>
        <taxon>Pseudomonadati</taxon>
        <taxon>Pseudomonadota</taxon>
        <taxon>Gammaproteobacteria</taxon>
        <taxon>sulfur-oxidizing symbionts</taxon>
    </lineage>
</organism>
<dbReference type="InterPro" id="IPR001584">
    <property type="entry name" value="Integrase_cat-core"/>
</dbReference>
<reference evidence="2 3" key="1">
    <citation type="submission" date="2016-11" db="EMBL/GenBank/DDBJ databases">
        <title>Mixed transmission modes and dynamic genome evolution in an obligate animal-bacterial symbiosis.</title>
        <authorList>
            <person name="Russell S.L."/>
            <person name="Corbett-Detig R.B."/>
            <person name="Cavanaugh C.M."/>
        </authorList>
    </citation>
    <scope>NUCLEOTIDE SEQUENCE [LARGE SCALE GENOMIC DNA]</scope>
    <source>
        <strain evidence="2">Sp-SM6</strain>
    </source>
</reference>
<dbReference type="Proteomes" id="UP000190198">
    <property type="component" value="Unassembled WGS sequence"/>
</dbReference>
<dbReference type="GO" id="GO:0003676">
    <property type="term" value="F:nucleic acid binding"/>
    <property type="evidence" value="ECO:0007669"/>
    <property type="project" value="InterPro"/>
</dbReference>
<proteinExistence type="predicted"/>
<dbReference type="RefSeq" id="WP_078477493.1">
    <property type="nucleotide sequence ID" value="NZ_MPRK01000226.1"/>
</dbReference>
<sequence length="89" mass="10247">MKYGFIQAQQDDFPVTVLCSKHALPVAENVLNRGFTPTEKNRVWTTDITYIWTLQGRVYLAVVIDLYSRRVAGWLAGWHLDCRMETTGL</sequence>
<dbReference type="InterPro" id="IPR050900">
    <property type="entry name" value="Transposase_IS3/IS150/IS904"/>
</dbReference>
<dbReference type="InterPro" id="IPR012337">
    <property type="entry name" value="RNaseH-like_sf"/>
</dbReference>
<evidence type="ECO:0000313" key="2">
    <source>
        <dbReference type="EMBL" id="OOZ38067.1"/>
    </source>
</evidence>
<protein>
    <recommendedName>
        <fullName evidence="1">Integrase catalytic domain-containing protein</fullName>
    </recommendedName>
</protein>
<dbReference type="PANTHER" id="PTHR46889">
    <property type="entry name" value="TRANSPOSASE INSF FOR INSERTION SEQUENCE IS3B-RELATED"/>
    <property type="match status" value="1"/>
</dbReference>
<comment type="caution">
    <text evidence="2">The sequence shown here is derived from an EMBL/GenBank/DDBJ whole genome shotgun (WGS) entry which is preliminary data.</text>
</comment>
<dbReference type="Pfam" id="PF00665">
    <property type="entry name" value="rve"/>
    <property type="match status" value="1"/>
</dbReference>
<dbReference type="AlphaFoldDB" id="A0A1T2KYY3"/>
<keyword evidence="3" id="KW-1185">Reference proteome</keyword>
<dbReference type="Gene3D" id="3.30.420.10">
    <property type="entry name" value="Ribonuclease H-like superfamily/Ribonuclease H"/>
    <property type="match status" value="1"/>
</dbReference>
<dbReference type="PANTHER" id="PTHR46889:SF4">
    <property type="entry name" value="TRANSPOSASE INSO FOR INSERTION SEQUENCE ELEMENT IS911B-RELATED"/>
    <property type="match status" value="1"/>
</dbReference>
<name>A0A1T2KYY3_9GAMM</name>
<accession>A0A1T2KYY3</accession>